<dbReference type="RefSeq" id="WP_008172690.1">
    <property type="nucleotide sequence ID" value="NZ_AGTR01000034.1"/>
</dbReference>
<evidence type="ECO:0000313" key="3">
    <source>
        <dbReference type="EMBL" id="EHJ04774.1"/>
    </source>
</evidence>
<gene>
    <name evidence="3" type="ORF">KYE_09668</name>
</gene>
<reference evidence="3 4" key="1">
    <citation type="journal article" date="2012" name="J. Bacteriol.">
        <title>Genome sequence of deep-sea manganese-oxidizing bacterium Marinobacter manganoxydans MnI7-9.</title>
        <authorList>
            <person name="Wang H."/>
            <person name="Li H."/>
            <person name="Shao Z."/>
            <person name="Liao S."/>
            <person name="Johnstone L."/>
            <person name="Rensing C."/>
            <person name="Wang G."/>
        </authorList>
    </citation>
    <scope>NUCLEOTIDE SEQUENCE [LARGE SCALE GENOMIC DNA]</scope>
    <source>
        <strain evidence="3 4">MnI7-9</strain>
    </source>
</reference>
<accession>G6YSQ8</accession>
<feature type="region of interest" description="Disordered" evidence="1">
    <location>
        <begin position="63"/>
        <end position="96"/>
    </location>
</feature>
<dbReference type="EMBL" id="AGTR01000034">
    <property type="protein sequence ID" value="EHJ04774.1"/>
    <property type="molecule type" value="Genomic_DNA"/>
</dbReference>
<keyword evidence="4" id="KW-1185">Reference proteome</keyword>
<feature type="region of interest" description="Disordered" evidence="1">
    <location>
        <begin position="25"/>
        <end position="45"/>
    </location>
</feature>
<proteinExistence type="predicted"/>
<evidence type="ECO:0000313" key="4">
    <source>
        <dbReference type="Proteomes" id="UP000003208"/>
    </source>
</evidence>
<sequence>MKRLLIGSLVTAFLMASAPVMANDDDRRGHGWQKHHERGNALPPGQQKKFLQAHYRDDRYDRHHHKPRHYKQHKWDRKHHNRYDRHGYHGDKRHWGKKHKRDVYRDRHDRRRDWHRNHSGHYLLKLGYGDGLPPEARIGRIIHDTHALIESSRH</sequence>
<dbReference type="Proteomes" id="UP000003208">
    <property type="component" value="Unassembled WGS sequence"/>
</dbReference>
<keyword evidence="2" id="KW-0732">Signal</keyword>
<name>G6YSQ8_9GAMM</name>
<dbReference type="AlphaFoldDB" id="G6YSQ8"/>
<feature type="signal peptide" evidence="2">
    <location>
        <begin position="1"/>
        <end position="22"/>
    </location>
</feature>
<organism evidence="3 4">
    <name type="scientific">Marinobacter manganoxydans MnI7-9</name>
    <dbReference type="NCBI Taxonomy" id="1094979"/>
    <lineage>
        <taxon>Bacteria</taxon>
        <taxon>Pseudomonadati</taxon>
        <taxon>Pseudomonadota</taxon>
        <taxon>Gammaproteobacteria</taxon>
        <taxon>Pseudomonadales</taxon>
        <taxon>Marinobacteraceae</taxon>
        <taxon>Marinobacter</taxon>
    </lineage>
</organism>
<evidence type="ECO:0000256" key="1">
    <source>
        <dbReference type="SAM" id="MobiDB-lite"/>
    </source>
</evidence>
<feature type="chain" id="PRO_5003490460" evidence="2">
    <location>
        <begin position="23"/>
        <end position="154"/>
    </location>
</feature>
<protein>
    <submittedName>
        <fullName evidence="3">Uncharacterized protein</fullName>
    </submittedName>
</protein>
<evidence type="ECO:0000256" key="2">
    <source>
        <dbReference type="SAM" id="SignalP"/>
    </source>
</evidence>
<feature type="compositionally biased region" description="Basic residues" evidence="1">
    <location>
        <begin position="63"/>
        <end position="83"/>
    </location>
</feature>
<dbReference type="PATRIC" id="fig|1094979.3.peg.1869"/>